<reference evidence="1 2" key="1">
    <citation type="journal article" date="2020" name="Cell">
        <title>Large-Scale Comparative Analyses of Tick Genomes Elucidate Their Genetic Diversity and Vector Capacities.</title>
        <authorList>
            <consortium name="Tick Genome and Microbiome Consortium (TIGMIC)"/>
            <person name="Jia N."/>
            <person name="Wang J."/>
            <person name="Shi W."/>
            <person name="Du L."/>
            <person name="Sun Y."/>
            <person name="Zhan W."/>
            <person name="Jiang J.F."/>
            <person name="Wang Q."/>
            <person name="Zhang B."/>
            <person name="Ji P."/>
            <person name="Bell-Sakyi L."/>
            <person name="Cui X.M."/>
            <person name="Yuan T.T."/>
            <person name="Jiang B.G."/>
            <person name="Yang W.F."/>
            <person name="Lam T.T."/>
            <person name="Chang Q.C."/>
            <person name="Ding S.J."/>
            <person name="Wang X.J."/>
            <person name="Zhu J.G."/>
            <person name="Ruan X.D."/>
            <person name="Zhao L."/>
            <person name="Wei J.T."/>
            <person name="Ye R.Z."/>
            <person name="Que T.C."/>
            <person name="Du C.H."/>
            <person name="Zhou Y.H."/>
            <person name="Cheng J.X."/>
            <person name="Dai P.F."/>
            <person name="Guo W.B."/>
            <person name="Han X.H."/>
            <person name="Huang E.J."/>
            <person name="Li L.F."/>
            <person name="Wei W."/>
            <person name="Gao Y.C."/>
            <person name="Liu J.Z."/>
            <person name="Shao H.Z."/>
            <person name="Wang X."/>
            <person name="Wang C.C."/>
            <person name="Yang T.C."/>
            <person name="Huo Q.B."/>
            <person name="Li W."/>
            <person name="Chen H.Y."/>
            <person name="Chen S.E."/>
            <person name="Zhou L.G."/>
            <person name="Ni X.B."/>
            <person name="Tian J.H."/>
            <person name="Sheng Y."/>
            <person name="Liu T."/>
            <person name="Pan Y.S."/>
            <person name="Xia L.Y."/>
            <person name="Li J."/>
            <person name="Zhao F."/>
            <person name="Cao W.C."/>
        </authorList>
    </citation>
    <scope>NUCLEOTIDE SEQUENCE [LARGE SCALE GENOMIC DNA]</scope>
    <source>
        <strain evidence="1">Iper-2018</strain>
    </source>
</reference>
<gene>
    <name evidence="1" type="ORF">HPB47_022346</name>
</gene>
<dbReference type="Proteomes" id="UP000805193">
    <property type="component" value="Unassembled WGS sequence"/>
</dbReference>
<protein>
    <submittedName>
        <fullName evidence="1">Uncharacterized protein</fullName>
    </submittedName>
</protein>
<evidence type="ECO:0000313" key="2">
    <source>
        <dbReference type="Proteomes" id="UP000805193"/>
    </source>
</evidence>
<keyword evidence="2" id="KW-1185">Reference proteome</keyword>
<organism evidence="1 2">
    <name type="scientific">Ixodes persulcatus</name>
    <name type="common">Taiga tick</name>
    <dbReference type="NCBI Taxonomy" id="34615"/>
    <lineage>
        <taxon>Eukaryota</taxon>
        <taxon>Metazoa</taxon>
        <taxon>Ecdysozoa</taxon>
        <taxon>Arthropoda</taxon>
        <taxon>Chelicerata</taxon>
        <taxon>Arachnida</taxon>
        <taxon>Acari</taxon>
        <taxon>Parasitiformes</taxon>
        <taxon>Ixodida</taxon>
        <taxon>Ixodoidea</taxon>
        <taxon>Ixodidae</taxon>
        <taxon>Ixodinae</taxon>
        <taxon>Ixodes</taxon>
    </lineage>
</organism>
<evidence type="ECO:0000313" key="1">
    <source>
        <dbReference type="EMBL" id="KAG0430828.1"/>
    </source>
</evidence>
<sequence>MNGRPLGHPSPRGTLDPFLSDLLVSRLCPGTGPCVPSALVSGPSVSAFAGAPRRPKCARCRNHGKSRPVRGHKRHCPFRDCSCAKCELIAERQRVMAKQVALRRNLTQTTLELKGPSTSARKARGPALANREDGPAVAIGQRRPSRLPRGSGGALKFECSLRSLQEALKRQHVQESLVSLLRAVRMSGGDAFPLVCLYAVLREADFDVDLAFAKLLEARLAVQSLATQDSVHCSSTRSVLQTASPPTPQSATTRTTPAPAVSSSRAPNAAHQQEFAFALSLTKESTSHFGGHSRRGGEPCGSLDPEVDRGALGATLDYSGRQVADDSDEDSILDVESGGDARLDLAKTSTQASALLSRQTCGCPYDG</sequence>
<accession>A0AC60QA37</accession>
<dbReference type="EMBL" id="JABSTQ010009285">
    <property type="protein sequence ID" value="KAG0430828.1"/>
    <property type="molecule type" value="Genomic_DNA"/>
</dbReference>
<comment type="caution">
    <text evidence="1">The sequence shown here is derived from an EMBL/GenBank/DDBJ whole genome shotgun (WGS) entry which is preliminary data.</text>
</comment>
<name>A0AC60QA37_IXOPE</name>
<proteinExistence type="predicted"/>